<dbReference type="Pfam" id="PF09348">
    <property type="entry name" value="DUF1990"/>
    <property type="match status" value="1"/>
</dbReference>
<keyword evidence="3" id="KW-1185">Reference proteome</keyword>
<protein>
    <submittedName>
        <fullName evidence="2">DUF1990 domain-containing protein</fullName>
    </submittedName>
</protein>
<dbReference type="Proteomes" id="UP001519654">
    <property type="component" value="Unassembled WGS sequence"/>
</dbReference>
<comment type="caution">
    <text evidence="2">The sequence shown here is derived from an EMBL/GenBank/DDBJ whole genome shotgun (WGS) entry which is preliminary data.</text>
</comment>
<evidence type="ECO:0000313" key="3">
    <source>
        <dbReference type="Proteomes" id="UP001519654"/>
    </source>
</evidence>
<name>A0ABS5YPN7_9ACTN</name>
<feature type="domain" description="DUF1990" evidence="1">
    <location>
        <begin position="4"/>
        <end position="156"/>
    </location>
</feature>
<dbReference type="PANTHER" id="PTHR34202:SF1">
    <property type="entry name" value="UPF0548 PROTEIN"/>
    <property type="match status" value="1"/>
</dbReference>
<dbReference type="PANTHER" id="PTHR34202">
    <property type="entry name" value="UPF0548 PROTEIN"/>
    <property type="match status" value="1"/>
</dbReference>
<dbReference type="InterPro" id="IPR018960">
    <property type="entry name" value="DUF1990"/>
</dbReference>
<dbReference type="EMBL" id="JAHKKG010000005">
    <property type="protein sequence ID" value="MBU2665411.1"/>
    <property type="molecule type" value="Genomic_DNA"/>
</dbReference>
<sequence length="162" mass="18081">MSLTYAEVGATRDERMPAGYAHVVRDERIAHGRAAFERAADGLFAWRMHRIAGMRPVGELPRPAEGAEARLRFYGMTIPCRVVYVVDEPDRRGFAYGTLPGHPEAGEEAFLVRLDADGSVRFEIRAFSRPATLLTRLGGPVAKLVQRYATGRYMKAMRELAN</sequence>
<reference evidence="2 3" key="1">
    <citation type="submission" date="2021-06" db="EMBL/GenBank/DDBJ databases">
        <title>Actinoplanes lichenicola sp. nov., and Actinoplanes ovalisporus sp. nov., isolated from lichen in Thailand.</title>
        <authorList>
            <person name="Saeng-In P."/>
            <person name="Kanchanasin P."/>
            <person name="Yuki M."/>
            <person name="Kudo T."/>
            <person name="Ohkuma M."/>
            <person name="Phongsopitanun W."/>
            <person name="Tanasupawat S."/>
        </authorList>
    </citation>
    <scope>NUCLEOTIDE SEQUENCE [LARGE SCALE GENOMIC DNA]</scope>
    <source>
        <strain evidence="2 3">NBRC 110975</strain>
    </source>
</reference>
<dbReference type="InterPro" id="IPR014457">
    <property type="entry name" value="UCP010260"/>
</dbReference>
<proteinExistence type="predicted"/>
<dbReference type="RefSeq" id="WP_215788617.1">
    <property type="nucleotide sequence ID" value="NZ_JAHKKG010000005.1"/>
</dbReference>
<evidence type="ECO:0000259" key="1">
    <source>
        <dbReference type="Pfam" id="PF09348"/>
    </source>
</evidence>
<accession>A0ABS5YPN7</accession>
<evidence type="ECO:0000313" key="2">
    <source>
        <dbReference type="EMBL" id="MBU2665411.1"/>
    </source>
</evidence>
<dbReference type="PIRSF" id="PIRSF010260">
    <property type="entry name" value="UCP010260"/>
    <property type="match status" value="1"/>
</dbReference>
<gene>
    <name evidence="2" type="ORF">KOI35_18040</name>
</gene>
<organism evidence="2 3">
    <name type="scientific">Paractinoplanes bogorensis</name>
    <dbReference type="NCBI Taxonomy" id="1610840"/>
    <lineage>
        <taxon>Bacteria</taxon>
        <taxon>Bacillati</taxon>
        <taxon>Actinomycetota</taxon>
        <taxon>Actinomycetes</taxon>
        <taxon>Micromonosporales</taxon>
        <taxon>Micromonosporaceae</taxon>
        <taxon>Paractinoplanes</taxon>
    </lineage>
</organism>